<accession>A0A1A3BI88</accession>
<dbReference type="STRING" id="1790.A5645_09630"/>
<proteinExistence type="predicted"/>
<keyword evidence="1" id="KW-0472">Membrane</keyword>
<dbReference type="EMBL" id="LZKQ01000302">
    <property type="protein sequence ID" value="OBI74754.1"/>
    <property type="molecule type" value="Genomic_DNA"/>
</dbReference>
<evidence type="ECO:0000313" key="3">
    <source>
        <dbReference type="Proteomes" id="UP000093795"/>
    </source>
</evidence>
<evidence type="ECO:0000313" key="2">
    <source>
        <dbReference type="EMBL" id="OBI74754.1"/>
    </source>
</evidence>
<dbReference type="AlphaFoldDB" id="A0A1A3BI88"/>
<dbReference type="Proteomes" id="UP000093795">
    <property type="component" value="Unassembled WGS sequence"/>
</dbReference>
<gene>
    <name evidence="2" type="ORF">A9X01_05155</name>
</gene>
<sequence>MELKWWPVFYIGLLSLAVAVAAAALLPTARLRRTLRPLAHVDRLTRLPQYLRVYRFYLFSVVVTGVLLLATFLTALTASARPTGMASARQAFDTAHPQDIMLCVGAPVTDAATADFLRYYTRYVQRLRPEDTRRVGLTSPTLRVIPLTRDHRYLADRLESLSRLARIQQDLDGRKALPDNERAELTRGLESFSRPVGYIDYAPSVPDTLAQCMAGFPSYPAERAHRRQLIYFGYSTFRDPAERRPSLFTGETLKRLAVQQGVQVNVVTRSDVATSSTEDADALQNTAQECGGRFFQYNPAGSASADTLSDYLDEIDENGPTAQLPGGKVISVHSADSPETLLVGSLLAAALLSVSLAVLRR</sequence>
<reference evidence="2 3" key="1">
    <citation type="submission" date="2016-06" db="EMBL/GenBank/DDBJ databases">
        <authorList>
            <person name="Kjaerup R.B."/>
            <person name="Dalgaard T.S."/>
            <person name="Juul-Madsen H.R."/>
        </authorList>
    </citation>
    <scope>NUCLEOTIDE SEQUENCE [LARGE SCALE GENOMIC DNA]</scope>
    <source>
        <strain evidence="2 3">1081914.2</strain>
    </source>
</reference>
<evidence type="ECO:0000256" key="1">
    <source>
        <dbReference type="SAM" id="Phobius"/>
    </source>
</evidence>
<feature type="transmembrane region" description="Helical" evidence="1">
    <location>
        <begin position="56"/>
        <end position="76"/>
    </location>
</feature>
<keyword evidence="1" id="KW-0812">Transmembrane</keyword>
<dbReference type="OrthoDB" id="4605582at2"/>
<keyword evidence="1" id="KW-1133">Transmembrane helix</keyword>
<dbReference type="RefSeq" id="WP_065123279.1">
    <property type="nucleotide sequence ID" value="NZ_LZKQ01000302.1"/>
</dbReference>
<feature type="transmembrane region" description="Helical" evidence="1">
    <location>
        <begin position="6"/>
        <end position="26"/>
    </location>
</feature>
<dbReference type="eggNOG" id="COG2304">
    <property type="taxonomic scope" value="Bacteria"/>
</dbReference>
<comment type="caution">
    <text evidence="2">The sequence shown here is derived from an EMBL/GenBank/DDBJ whole genome shotgun (WGS) entry which is preliminary data.</text>
</comment>
<name>A0A1A3BI88_MYCAS</name>
<protein>
    <submittedName>
        <fullName evidence="2">Uncharacterized protein</fullName>
    </submittedName>
</protein>
<organism evidence="2 3">
    <name type="scientific">Mycobacterium asiaticum</name>
    <dbReference type="NCBI Taxonomy" id="1790"/>
    <lineage>
        <taxon>Bacteria</taxon>
        <taxon>Bacillati</taxon>
        <taxon>Actinomycetota</taxon>
        <taxon>Actinomycetes</taxon>
        <taxon>Mycobacteriales</taxon>
        <taxon>Mycobacteriaceae</taxon>
        <taxon>Mycobacterium</taxon>
    </lineage>
</organism>